<evidence type="ECO:0000256" key="2">
    <source>
        <dbReference type="ARBA" id="ARBA00004123"/>
    </source>
</evidence>
<protein>
    <recommendedName>
        <fullName evidence="5">Putative nuclease HARBI1</fullName>
    </recommendedName>
    <alternativeName>
        <fullName evidence="11">Harbinger transposase-derived nuclease</fullName>
    </alternativeName>
</protein>
<dbReference type="GO" id="GO:0046872">
    <property type="term" value="F:metal ion binding"/>
    <property type="evidence" value="ECO:0007669"/>
    <property type="project" value="UniProtKB-KW"/>
</dbReference>
<evidence type="ECO:0000256" key="5">
    <source>
        <dbReference type="ARBA" id="ARBA00015519"/>
    </source>
</evidence>
<keyword evidence="7" id="KW-0540">Nuclease</keyword>
<evidence type="ECO:0000256" key="7">
    <source>
        <dbReference type="ARBA" id="ARBA00022722"/>
    </source>
</evidence>
<dbReference type="InterPro" id="IPR045249">
    <property type="entry name" value="HARBI1-like"/>
</dbReference>
<evidence type="ECO:0000256" key="3">
    <source>
        <dbReference type="ARBA" id="ARBA00004496"/>
    </source>
</evidence>
<keyword evidence="15" id="KW-1185">Reference proteome</keyword>
<gene>
    <name evidence="14" type="ORF">B4U79_02941</name>
</gene>
<evidence type="ECO:0000256" key="6">
    <source>
        <dbReference type="ARBA" id="ARBA00022490"/>
    </source>
</evidence>
<dbReference type="AlphaFoldDB" id="A0A443Q7A9"/>
<keyword evidence="6" id="KW-0963">Cytoplasm</keyword>
<organism evidence="14 15">
    <name type="scientific">Dinothrombium tinctorium</name>
    <dbReference type="NCBI Taxonomy" id="1965070"/>
    <lineage>
        <taxon>Eukaryota</taxon>
        <taxon>Metazoa</taxon>
        <taxon>Ecdysozoa</taxon>
        <taxon>Arthropoda</taxon>
        <taxon>Chelicerata</taxon>
        <taxon>Arachnida</taxon>
        <taxon>Acari</taxon>
        <taxon>Acariformes</taxon>
        <taxon>Trombidiformes</taxon>
        <taxon>Prostigmata</taxon>
        <taxon>Anystina</taxon>
        <taxon>Parasitengona</taxon>
        <taxon>Trombidioidea</taxon>
        <taxon>Trombidiidae</taxon>
        <taxon>Dinothrombium</taxon>
    </lineage>
</organism>
<keyword evidence="10" id="KW-0539">Nucleus</keyword>
<dbReference type="EMBL" id="NCKU01017892">
    <property type="protein sequence ID" value="RWR98913.1"/>
    <property type="molecule type" value="Genomic_DNA"/>
</dbReference>
<evidence type="ECO:0000256" key="10">
    <source>
        <dbReference type="ARBA" id="ARBA00023242"/>
    </source>
</evidence>
<dbReference type="GO" id="GO:0004518">
    <property type="term" value="F:nuclease activity"/>
    <property type="evidence" value="ECO:0007669"/>
    <property type="project" value="UniProtKB-KW"/>
</dbReference>
<evidence type="ECO:0000256" key="8">
    <source>
        <dbReference type="ARBA" id="ARBA00022723"/>
    </source>
</evidence>
<evidence type="ECO:0000259" key="13">
    <source>
        <dbReference type="Pfam" id="PF13359"/>
    </source>
</evidence>
<proteinExistence type="inferred from homology"/>
<dbReference type="PANTHER" id="PTHR22930:SF286">
    <property type="entry name" value="NUCLEASE HARBI1"/>
    <property type="match status" value="1"/>
</dbReference>
<dbReference type="PANTHER" id="PTHR22930">
    <property type="match status" value="1"/>
</dbReference>
<dbReference type="PRINTS" id="PR02086">
    <property type="entry name" value="PUTNUCHARBI1"/>
</dbReference>
<keyword evidence="9" id="KW-0378">Hydrolase</keyword>
<feature type="non-terminal residue" evidence="14">
    <location>
        <position position="1"/>
    </location>
</feature>
<dbReference type="GO" id="GO:0005737">
    <property type="term" value="C:cytoplasm"/>
    <property type="evidence" value="ECO:0007669"/>
    <property type="project" value="UniProtKB-SubCell"/>
</dbReference>
<dbReference type="STRING" id="1965070.A0A443Q7A9"/>
<comment type="similarity">
    <text evidence="4">Belongs to the HARBI1 family.</text>
</comment>
<evidence type="ECO:0000313" key="15">
    <source>
        <dbReference type="Proteomes" id="UP000285301"/>
    </source>
</evidence>
<comment type="caution">
    <text evidence="14">The sequence shown here is derived from an EMBL/GenBank/DDBJ whole genome shotgun (WGS) entry which is preliminary data.</text>
</comment>
<evidence type="ECO:0000256" key="12">
    <source>
        <dbReference type="ARBA" id="ARBA00045850"/>
    </source>
</evidence>
<dbReference type="Proteomes" id="UP000285301">
    <property type="component" value="Unassembled WGS sequence"/>
</dbReference>
<keyword evidence="8" id="KW-0479">Metal-binding</keyword>
<comment type="function">
    <text evidence="12">Transposase-derived protein that may have nuclease activity. Does not have transposase activity.</text>
</comment>
<evidence type="ECO:0000256" key="4">
    <source>
        <dbReference type="ARBA" id="ARBA00006958"/>
    </source>
</evidence>
<evidence type="ECO:0000313" key="14">
    <source>
        <dbReference type="EMBL" id="RWR98913.1"/>
    </source>
</evidence>
<dbReference type="GO" id="GO:0005634">
    <property type="term" value="C:nucleus"/>
    <property type="evidence" value="ECO:0007669"/>
    <property type="project" value="UniProtKB-SubCell"/>
</dbReference>
<dbReference type="GO" id="GO:0016787">
    <property type="term" value="F:hydrolase activity"/>
    <property type="evidence" value="ECO:0007669"/>
    <property type="project" value="UniProtKB-KW"/>
</dbReference>
<evidence type="ECO:0000256" key="1">
    <source>
        <dbReference type="ARBA" id="ARBA00001968"/>
    </source>
</evidence>
<name>A0A443Q7A9_9ACAR</name>
<sequence>EISNFCQEKRIPLYREPKISPLSLYSDNEFRQRYRMSKNAFEKMCSLFGKYLTFIDNRGNPTSPEMQLLIAFRFYATGDFQTVDGDLIGLSQPTISRIVSKVSEVIAAKSKEYIKFPSISECSKEAFYKIAGFPGVIGVIDCTHIEVKVSKEHQERLRNRKNKITLNVQVIVGADRRFTNLVVRWPGSVHDSRIFRRSSICSELKANRYNGHLLGD</sequence>
<accession>A0A443Q7A9</accession>
<reference evidence="14 15" key="1">
    <citation type="journal article" date="2018" name="Gigascience">
        <title>Genomes of trombidid mites reveal novel predicted allergens and laterally-transferred genes associated with secondary metabolism.</title>
        <authorList>
            <person name="Dong X."/>
            <person name="Chaisiri K."/>
            <person name="Xia D."/>
            <person name="Armstrong S.D."/>
            <person name="Fang Y."/>
            <person name="Donnelly M.J."/>
            <person name="Kadowaki T."/>
            <person name="McGarry J.W."/>
            <person name="Darby A.C."/>
            <person name="Makepeace B.L."/>
        </authorList>
    </citation>
    <scope>NUCLEOTIDE SEQUENCE [LARGE SCALE GENOMIC DNA]</scope>
    <source>
        <strain evidence="14">UoL-WK</strain>
    </source>
</reference>
<feature type="non-terminal residue" evidence="14">
    <location>
        <position position="216"/>
    </location>
</feature>
<comment type="subcellular location">
    <subcellularLocation>
        <location evidence="3">Cytoplasm</location>
    </subcellularLocation>
    <subcellularLocation>
        <location evidence="2">Nucleus</location>
    </subcellularLocation>
</comment>
<dbReference type="OrthoDB" id="6489074at2759"/>
<feature type="domain" description="DDE Tnp4" evidence="13">
    <location>
        <begin position="140"/>
        <end position="216"/>
    </location>
</feature>
<evidence type="ECO:0000256" key="11">
    <source>
        <dbReference type="ARBA" id="ARBA00030126"/>
    </source>
</evidence>
<dbReference type="InterPro" id="IPR026103">
    <property type="entry name" value="HARBI1_animal"/>
</dbReference>
<dbReference type="InterPro" id="IPR027806">
    <property type="entry name" value="HARBI1_dom"/>
</dbReference>
<dbReference type="Pfam" id="PF13359">
    <property type="entry name" value="DDE_Tnp_4"/>
    <property type="match status" value="1"/>
</dbReference>
<evidence type="ECO:0000256" key="9">
    <source>
        <dbReference type="ARBA" id="ARBA00022801"/>
    </source>
</evidence>
<comment type="cofactor">
    <cofactor evidence="1">
        <name>a divalent metal cation</name>
        <dbReference type="ChEBI" id="CHEBI:60240"/>
    </cofactor>
</comment>